<evidence type="ECO:0000313" key="6">
    <source>
        <dbReference type="EMBL" id="PXX79551.1"/>
    </source>
</evidence>
<dbReference type="OrthoDB" id="9805787at2"/>
<dbReference type="InterPro" id="IPR042113">
    <property type="entry name" value="P_AcTrfase_dom1"/>
</dbReference>
<comment type="similarity">
    <text evidence="2">Belongs to the phosphate acetyltransferase and butyryltransferase family.</text>
</comment>
<protein>
    <submittedName>
        <fullName evidence="6">Phosphate acetyltransferase</fullName>
    </submittedName>
</protein>
<dbReference type="AlphaFoldDB" id="A0A318KP00"/>
<evidence type="ECO:0000256" key="3">
    <source>
        <dbReference type="ARBA" id="ARBA00022679"/>
    </source>
</evidence>
<dbReference type="InterPro" id="IPR012147">
    <property type="entry name" value="P_Ac_Bu_trans"/>
</dbReference>
<accession>A0A318KP00</accession>
<comment type="caution">
    <text evidence="6">The sequence shown here is derived from an EMBL/GenBank/DDBJ whole genome shotgun (WGS) entry which is preliminary data.</text>
</comment>
<feature type="domain" description="Phosphate acetyl/butaryl transferase" evidence="5">
    <location>
        <begin position="3"/>
        <end position="325"/>
    </location>
</feature>
<dbReference type="Gene3D" id="3.40.50.10950">
    <property type="match status" value="1"/>
</dbReference>
<dbReference type="PANTHER" id="PTHR43356">
    <property type="entry name" value="PHOSPHATE ACETYLTRANSFERASE"/>
    <property type="match status" value="1"/>
</dbReference>
<dbReference type="STRING" id="1034346.GCA_000313565_00615"/>
<sequence length="336" mass="36029">MNILDTIMEKAKTNPQRVAFPECCEEKILQAARECADKKICIPYLVGTPKDIQKAAEDFNISLDDMVIYDASDSEKVEALIAAYCSGNTMFSEKSMRRRAEKDAMYTALMLQAVGEADVTFAGLTHSTGEVILAGQMVIGLKEGVNTISSVGIFNIPSYQGSKGSLLGFGDSAVCVDPDSEQLASIAITACDTLHTLLDWEPKCALLSYSTCGSGTGPFVDKVTEAVRIANEKRPDLAIDGEFQLDSAINPAIAAKKVNRESKVAGQANIIIWPDIDVGNIGVKLVQQFANADAYGPMLQGFAKIVCDCSRGAPVSELVGNIAMSCVRAQGEKHER</sequence>
<evidence type="ECO:0000256" key="2">
    <source>
        <dbReference type="ARBA" id="ARBA00005656"/>
    </source>
</evidence>
<keyword evidence="3 6" id="KW-0808">Transferase</keyword>
<organism evidence="6 7">
    <name type="scientific">Dielma fastidiosa</name>
    <dbReference type="NCBI Taxonomy" id="1034346"/>
    <lineage>
        <taxon>Bacteria</taxon>
        <taxon>Bacillati</taxon>
        <taxon>Bacillota</taxon>
        <taxon>Erysipelotrichia</taxon>
        <taxon>Erysipelotrichales</taxon>
        <taxon>Erysipelotrichaceae</taxon>
        <taxon>Dielma</taxon>
    </lineage>
</organism>
<evidence type="ECO:0000256" key="1">
    <source>
        <dbReference type="ARBA" id="ARBA00000705"/>
    </source>
</evidence>
<dbReference type="Pfam" id="PF01515">
    <property type="entry name" value="PTA_PTB"/>
    <property type="match status" value="1"/>
</dbReference>
<reference evidence="6 7" key="1">
    <citation type="submission" date="2018-05" db="EMBL/GenBank/DDBJ databases">
        <title>Genomic Encyclopedia of Type Strains, Phase IV (KMG-IV): sequencing the most valuable type-strain genomes for metagenomic binning, comparative biology and taxonomic classification.</title>
        <authorList>
            <person name="Goeker M."/>
        </authorList>
    </citation>
    <scope>NUCLEOTIDE SEQUENCE [LARGE SCALE GENOMIC DNA]</scope>
    <source>
        <strain evidence="6 7">JC118</strain>
    </source>
</reference>
<dbReference type="InterPro" id="IPR002505">
    <property type="entry name" value="PTA_PTB"/>
</dbReference>
<evidence type="ECO:0000256" key="4">
    <source>
        <dbReference type="ARBA" id="ARBA00023315"/>
    </source>
</evidence>
<dbReference type="Proteomes" id="UP000247612">
    <property type="component" value="Unassembled WGS sequence"/>
</dbReference>
<keyword evidence="4" id="KW-0012">Acyltransferase</keyword>
<dbReference type="PIRSF" id="PIRSF000428">
    <property type="entry name" value="P_Ac_trans"/>
    <property type="match status" value="1"/>
</dbReference>
<dbReference type="Gene3D" id="3.40.50.10750">
    <property type="entry name" value="Isocitrate/Isopropylmalate dehydrogenase-like"/>
    <property type="match status" value="1"/>
</dbReference>
<dbReference type="InterPro" id="IPR042112">
    <property type="entry name" value="P_AcTrfase_dom2"/>
</dbReference>
<dbReference type="GO" id="GO:0008959">
    <property type="term" value="F:phosphate acetyltransferase activity"/>
    <property type="evidence" value="ECO:0007669"/>
    <property type="project" value="UniProtKB-EC"/>
</dbReference>
<gene>
    <name evidence="6" type="ORF">DES51_10521</name>
</gene>
<comment type="catalytic activity">
    <reaction evidence="1">
        <text>acetyl-CoA + phosphate = acetyl phosphate + CoA</text>
        <dbReference type="Rhea" id="RHEA:19521"/>
        <dbReference type="ChEBI" id="CHEBI:22191"/>
        <dbReference type="ChEBI" id="CHEBI:43474"/>
        <dbReference type="ChEBI" id="CHEBI:57287"/>
        <dbReference type="ChEBI" id="CHEBI:57288"/>
        <dbReference type="EC" id="2.3.1.8"/>
    </reaction>
</comment>
<proteinExistence type="inferred from homology"/>
<evidence type="ECO:0000259" key="5">
    <source>
        <dbReference type="Pfam" id="PF01515"/>
    </source>
</evidence>
<dbReference type="RefSeq" id="WP_022936921.1">
    <property type="nucleotide sequence ID" value="NZ_CABKRQ010000002.1"/>
</dbReference>
<dbReference type="EMBL" id="QJKH01000005">
    <property type="protein sequence ID" value="PXX79551.1"/>
    <property type="molecule type" value="Genomic_DNA"/>
</dbReference>
<name>A0A318KP00_9FIRM</name>
<dbReference type="SUPFAM" id="SSF53659">
    <property type="entry name" value="Isocitrate/Isopropylmalate dehydrogenase-like"/>
    <property type="match status" value="1"/>
</dbReference>
<dbReference type="InterPro" id="IPR050500">
    <property type="entry name" value="Phos_Acetyltrans/Butyryltrans"/>
</dbReference>
<evidence type="ECO:0000313" key="7">
    <source>
        <dbReference type="Proteomes" id="UP000247612"/>
    </source>
</evidence>
<keyword evidence="7" id="KW-1185">Reference proteome</keyword>
<dbReference type="PANTHER" id="PTHR43356:SF3">
    <property type="entry name" value="PHOSPHATE ACETYLTRANSFERASE"/>
    <property type="match status" value="1"/>
</dbReference>